<evidence type="ECO:0000256" key="2">
    <source>
        <dbReference type="ARBA" id="ARBA00022598"/>
    </source>
</evidence>
<evidence type="ECO:0000259" key="4">
    <source>
        <dbReference type="Pfam" id="PF00501"/>
    </source>
</evidence>
<dbReference type="HOGENOM" id="CLU_1181189_0_0_1"/>
<sequence>MEYIVDNPHQRTPLPNQDCYEYVIGRWSQYLDRVALVDSASGAKYTYGEVQDAVHNIAGHLQALGLSRGTNLAVCASNCVEIPIIQLAVWKLGGMVTFLNPLLKPAAVERVTCFFNEKLAKVNQRLEEQEIDLSNVKERLKKIEVAVNHQEQYSRRTQIMVKGLEVRSGQTCKEAVVNFINNNLSLKDTRGTAVTVSITDIDAVHPIPVRQTTNPSKTFLKPLSEIFLRGTYEIR</sequence>
<dbReference type="Pfam" id="PF00501">
    <property type="entry name" value="AMP-binding"/>
    <property type="match status" value="1"/>
</dbReference>
<dbReference type="Gene3D" id="3.40.50.12780">
    <property type="entry name" value="N-terminal domain of ligase-like"/>
    <property type="match status" value="1"/>
</dbReference>
<dbReference type="PANTHER" id="PTHR24096:SF149">
    <property type="entry name" value="AMP-BINDING DOMAIN-CONTAINING PROTEIN-RELATED"/>
    <property type="match status" value="1"/>
</dbReference>
<dbReference type="SUPFAM" id="SSF56801">
    <property type="entry name" value="Acetyl-CoA synthetase-like"/>
    <property type="match status" value="1"/>
</dbReference>
<feature type="coiled-coil region" evidence="3">
    <location>
        <begin position="119"/>
        <end position="146"/>
    </location>
</feature>
<feature type="domain" description="AMP-dependent synthetase/ligase" evidence="4">
    <location>
        <begin position="28"/>
        <end position="122"/>
    </location>
</feature>
<keyword evidence="3" id="KW-0175">Coiled coil</keyword>
<keyword evidence="7" id="KW-1185">Reference proteome</keyword>
<gene>
    <name evidence="5" type="ORF">CAPTEDRAFT_196562</name>
</gene>
<evidence type="ECO:0000313" key="7">
    <source>
        <dbReference type="Proteomes" id="UP000014760"/>
    </source>
</evidence>
<organism evidence="5">
    <name type="scientific">Capitella teleta</name>
    <name type="common">Polychaete worm</name>
    <dbReference type="NCBI Taxonomy" id="283909"/>
    <lineage>
        <taxon>Eukaryota</taxon>
        <taxon>Metazoa</taxon>
        <taxon>Spiralia</taxon>
        <taxon>Lophotrochozoa</taxon>
        <taxon>Annelida</taxon>
        <taxon>Polychaeta</taxon>
        <taxon>Sedentaria</taxon>
        <taxon>Scolecida</taxon>
        <taxon>Capitellidae</taxon>
        <taxon>Capitella</taxon>
    </lineage>
</organism>
<proteinExistence type="inferred from homology"/>
<comment type="similarity">
    <text evidence="1">Belongs to the ATP-dependent AMP-binding enzyme family.</text>
</comment>
<dbReference type="STRING" id="283909.R7T5P7"/>
<dbReference type="OrthoDB" id="6062651at2759"/>
<reference evidence="5 7" key="2">
    <citation type="journal article" date="2013" name="Nature">
        <title>Insights into bilaterian evolution from three spiralian genomes.</title>
        <authorList>
            <person name="Simakov O."/>
            <person name="Marletaz F."/>
            <person name="Cho S.J."/>
            <person name="Edsinger-Gonzales E."/>
            <person name="Havlak P."/>
            <person name="Hellsten U."/>
            <person name="Kuo D.H."/>
            <person name="Larsson T."/>
            <person name="Lv J."/>
            <person name="Arendt D."/>
            <person name="Savage R."/>
            <person name="Osoegawa K."/>
            <person name="de Jong P."/>
            <person name="Grimwood J."/>
            <person name="Chapman J.A."/>
            <person name="Shapiro H."/>
            <person name="Aerts A."/>
            <person name="Otillar R.P."/>
            <person name="Terry A.Y."/>
            <person name="Boore J.L."/>
            <person name="Grigoriev I.V."/>
            <person name="Lindberg D.R."/>
            <person name="Seaver E.C."/>
            <person name="Weisblat D.A."/>
            <person name="Putnam N.H."/>
            <person name="Rokhsar D.S."/>
        </authorList>
    </citation>
    <scope>NUCLEOTIDE SEQUENCE</scope>
    <source>
        <strain evidence="5 7">I ESC-2004</strain>
    </source>
</reference>
<evidence type="ECO:0000256" key="1">
    <source>
        <dbReference type="ARBA" id="ARBA00006432"/>
    </source>
</evidence>
<evidence type="ECO:0000313" key="6">
    <source>
        <dbReference type="EnsemblMetazoa" id="CapteP196562"/>
    </source>
</evidence>
<dbReference type="AlphaFoldDB" id="R7T5P7"/>
<dbReference type="GO" id="GO:0016405">
    <property type="term" value="F:CoA-ligase activity"/>
    <property type="evidence" value="ECO:0007669"/>
    <property type="project" value="TreeGrafter"/>
</dbReference>
<reference evidence="6" key="3">
    <citation type="submission" date="2015-06" db="UniProtKB">
        <authorList>
            <consortium name="EnsemblMetazoa"/>
        </authorList>
    </citation>
    <scope>IDENTIFICATION</scope>
</reference>
<dbReference type="InterPro" id="IPR042099">
    <property type="entry name" value="ANL_N_sf"/>
</dbReference>
<accession>R7T5P7</accession>
<dbReference type="EMBL" id="KB311784">
    <property type="protein sequence ID" value="ELT88605.1"/>
    <property type="molecule type" value="Genomic_DNA"/>
</dbReference>
<dbReference type="EnsemblMetazoa" id="CapteT196562">
    <property type="protein sequence ID" value="CapteP196562"/>
    <property type="gene ID" value="CapteG196562"/>
</dbReference>
<dbReference type="PANTHER" id="PTHR24096">
    <property type="entry name" value="LONG-CHAIN-FATTY-ACID--COA LIGASE"/>
    <property type="match status" value="1"/>
</dbReference>
<keyword evidence="2" id="KW-0436">Ligase</keyword>
<evidence type="ECO:0000256" key="3">
    <source>
        <dbReference type="SAM" id="Coils"/>
    </source>
</evidence>
<dbReference type="Proteomes" id="UP000014760">
    <property type="component" value="Unassembled WGS sequence"/>
</dbReference>
<name>R7T5P7_CAPTE</name>
<evidence type="ECO:0000313" key="5">
    <source>
        <dbReference type="EMBL" id="ELT88605.1"/>
    </source>
</evidence>
<dbReference type="EMBL" id="AMQN01015318">
    <property type="status" value="NOT_ANNOTATED_CDS"/>
    <property type="molecule type" value="Genomic_DNA"/>
</dbReference>
<reference evidence="7" key="1">
    <citation type="submission" date="2012-12" db="EMBL/GenBank/DDBJ databases">
        <authorList>
            <person name="Hellsten U."/>
            <person name="Grimwood J."/>
            <person name="Chapman J.A."/>
            <person name="Shapiro H."/>
            <person name="Aerts A."/>
            <person name="Otillar R.P."/>
            <person name="Terry A.Y."/>
            <person name="Boore J.L."/>
            <person name="Simakov O."/>
            <person name="Marletaz F."/>
            <person name="Cho S.-J."/>
            <person name="Edsinger-Gonzales E."/>
            <person name="Havlak P."/>
            <person name="Kuo D.-H."/>
            <person name="Larsson T."/>
            <person name="Lv J."/>
            <person name="Arendt D."/>
            <person name="Savage R."/>
            <person name="Osoegawa K."/>
            <person name="de Jong P."/>
            <person name="Lindberg D.R."/>
            <person name="Seaver E.C."/>
            <person name="Weisblat D.A."/>
            <person name="Putnam N.H."/>
            <person name="Grigoriev I.V."/>
            <person name="Rokhsar D.S."/>
        </authorList>
    </citation>
    <scope>NUCLEOTIDE SEQUENCE</scope>
    <source>
        <strain evidence="7">I ESC-2004</strain>
    </source>
</reference>
<protein>
    <recommendedName>
        <fullName evidence="4">AMP-dependent synthetase/ligase domain-containing protein</fullName>
    </recommendedName>
</protein>
<dbReference type="InterPro" id="IPR000873">
    <property type="entry name" value="AMP-dep_synth/lig_dom"/>
</dbReference>
<dbReference type="EMBL" id="AMQN01015317">
    <property type="status" value="NOT_ANNOTATED_CDS"/>
    <property type="molecule type" value="Genomic_DNA"/>
</dbReference>